<dbReference type="InterPro" id="IPR058594">
    <property type="entry name" value="PB1-like_dom_pln"/>
</dbReference>
<protein>
    <recommendedName>
        <fullName evidence="2">PB1-like domain-containing protein</fullName>
    </recommendedName>
</protein>
<accession>A0ABM4WY92</accession>
<dbReference type="RefSeq" id="XP_071936745.1">
    <property type="nucleotide sequence ID" value="XM_072080644.1"/>
</dbReference>
<feature type="region of interest" description="Disordered" evidence="1">
    <location>
        <begin position="111"/>
        <end position="152"/>
    </location>
</feature>
<evidence type="ECO:0000313" key="4">
    <source>
        <dbReference type="RefSeq" id="XP_071936745.1"/>
    </source>
</evidence>
<gene>
    <name evidence="4" type="primary">LOC113732609</name>
</gene>
<sequence length="290" mass="33652">MKCHLWGEYETEPDVHYEGGELRVFDHVEVTGISLFAMDRMLESQIGAIGEKKYHILIEEHGFRLLKHDREMHAYCVDQFEYGRVVDLYIEVSFSELLASQWGSDVDDEDFELEDEDDESDSKYIEGSDSREFSGKDSDYEQNSDDNDNKENVDYNLEWLGVENHRKEQLKRNEKKECVEETRGQTVSNSDTDDDNSDIDVAPDSGSDIDSLQGSDKEGHSRPPMYDPKDADNPKLEIRQVFTTFKEFKEAVRTWNIKRGRPFKFIKSDTIRIRAICPKKDVTGAYMLGR</sequence>
<feature type="compositionally biased region" description="Basic and acidic residues" evidence="1">
    <location>
        <begin position="170"/>
        <end position="183"/>
    </location>
</feature>
<feature type="compositionally biased region" description="Basic and acidic residues" evidence="1">
    <location>
        <begin position="121"/>
        <end position="139"/>
    </location>
</feature>
<organism evidence="3 4">
    <name type="scientific">Coffea arabica</name>
    <name type="common">Arabian coffee</name>
    <dbReference type="NCBI Taxonomy" id="13443"/>
    <lineage>
        <taxon>Eukaryota</taxon>
        <taxon>Viridiplantae</taxon>
        <taxon>Streptophyta</taxon>
        <taxon>Embryophyta</taxon>
        <taxon>Tracheophyta</taxon>
        <taxon>Spermatophyta</taxon>
        <taxon>Magnoliopsida</taxon>
        <taxon>eudicotyledons</taxon>
        <taxon>Gunneridae</taxon>
        <taxon>Pentapetalae</taxon>
        <taxon>asterids</taxon>
        <taxon>lamiids</taxon>
        <taxon>Gentianales</taxon>
        <taxon>Rubiaceae</taxon>
        <taxon>Ixoroideae</taxon>
        <taxon>Gardenieae complex</taxon>
        <taxon>Bertiereae - Coffeeae clade</taxon>
        <taxon>Coffeeae</taxon>
        <taxon>Coffea</taxon>
    </lineage>
</organism>
<feature type="compositionally biased region" description="Acidic residues" evidence="1">
    <location>
        <begin position="111"/>
        <end position="120"/>
    </location>
</feature>
<feature type="region of interest" description="Disordered" evidence="1">
    <location>
        <begin position="170"/>
        <end position="233"/>
    </location>
</feature>
<proteinExistence type="predicted"/>
<dbReference type="GeneID" id="113732609"/>
<dbReference type="Proteomes" id="UP001652660">
    <property type="component" value="Chromosome 2e"/>
</dbReference>
<reference evidence="4" key="1">
    <citation type="submission" date="2025-08" db="UniProtKB">
        <authorList>
            <consortium name="RefSeq"/>
        </authorList>
    </citation>
    <scope>IDENTIFICATION</scope>
    <source>
        <tissue evidence="4">Leaves</tissue>
    </source>
</reference>
<evidence type="ECO:0000313" key="3">
    <source>
        <dbReference type="Proteomes" id="UP001652660"/>
    </source>
</evidence>
<evidence type="ECO:0000259" key="2">
    <source>
        <dbReference type="Pfam" id="PF26130"/>
    </source>
</evidence>
<feature type="domain" description="PB1-like" evidence="2">
    <location>
        <begin position="3"/>
        <end position="91"/>
    </location>
</feature>
<dbReference type="Pfam" id="PF26130">
    <property type="entry name" value="PB1-like"/>
    <property type="match status" value="1"/>
</dbReference>
<keyword evidence="3" id="KW-1185">Reference proteome</keyword>
<evidence type="ECO:0000256" key="1">
    <source>
        <dbReference type="SAM" id="MobiDB-lite"/>
    </source>
</evidence>
<name>A0ABM4WY92_COFAR</name>
<feature type="compositionally biased region" description="Basic and acidic residues" evidence="1">
    <location>
        <begin position="215"/>
        <end position="233"/>
    </location>
</feature>